<dbReference type="PANTHER" id="PTHR13043">
    <property type="entry name" value="EXOCYST COMPLEX COMPONENT SEC5"/>
    <property type="match status" value="1"/>
</dbReference>
<feature type="domain" description="IPT/TIG" evidence="9">
    <location>
        <begin position="6"/>
        <end position="80"/>
    </location>
</feature>
<evidence type="ECO:0000256" key="6">
    <source>
        <dbReference type="ARBA" id="ARBA00022927"/>
    </source>
</evidence>
<dbReference type="STRING" id="7574.A0A1S3J035"/>
<comment type="function">
    <text evidence="1 7">Component of the exocyst complex involved in the docking of exocytic vesicles with fusion sites on the plasma membrane.</text>
</comment>
<accession>A0A1S3J035</accession>
<dbReference type="GO" id="GO:0015031">
    <property type="term" value="P:protein transport"/>
    <property type="evidence" value="ECO:0007669"/>
    <property type="project" value="UniProtKB-KW"/>
</dbReference>
<organism evidence="11 12">
    <name type="scientific">Lingula anatina</name>
    <name type="common">Brachiopod</name>
    <name type="synonym">Lingula unguis</name>
    <dbReference type="NCBI Taxonomy" id="7574"/>
    <lineage>
        <taxon>Eukaryota</taxon>
        <taxon>Metazoa</taxon>
        <taxon>Spiralia</taxon>
        <taxon>Lophotrochozoa</taxon>
        <taxon>Brachiopoda</taxon>
        <taxon>Linguliformea</taxon>
        <taxon>Lingulata</taxon>
        <taxon>Lingulida</taxon>
        <taxon>Linguloidea</taxon>
        <taxon>Lingulidae</taxon>
        <taxon>Lingula</taxon>
    </lineage>
</organism>
<evidence type="ECO:0000313" key="11">
    <source>
        <dbReference type="Proteomes" id="UP000085678"/>
    </source>
</evidence>
<dbReference type="InParanoid" id="A0A1S3J035"/>
<dbReference type="OrthoDB" id="26242at2759"/>
<evidence type="ECO:0000256" key="5">
    <source>
        <dbReference type="ARBA" id="ARBA00022483"/>
    </source>
</evidence>
<dbReference type="GeneID" id="106169064"/>
<evidence type="ECO:0000256" key="7">
    <source>
        <dbReference type="RuleBase" id="RU365069"/>
    </source>
</evidence>
<comment type="similarity">
    <text evidence="2 7">Belongs to the SEC5 family.</text>
</comment>
<dbReference type="GO" id="GO:0000145">
    <property type="term" value="C:exocyst"/>
    <property type="evidence" value="ECO:0007669"/>
    <property type="project" value="UniProtKB-UniRule"/>
</dbReference>
<dbReference type="InterPro" id="IPR029175">
    <property type="entry name" value="EXOC2/Sec5"/>
</dbReference>
<evidence type="ECO:0000256" key="8">
    <source>
        <dbReference type="SAM" id="MobiDB-lite"/>
    </source>
</evidence>
<dbReference type="Pfam" id="PF15469">
    <property type="entry name" value="Sec5"/>
    <property type="match status" value="1"/>
</dbReference>
<evidence type="ECO:0000256" key="2">
    <source>
        <dbReference type="ARBA" id="ARBA00010578"/>
    </source>
</evidence>
<dbReference type="KEGG" id="lak:106169064"/>
<keyword evidence="6 7" id="KW-0653">Protein transport</keyword>
<reference evidence="12" key="1">
    <citation type="submission" date="2025-08" db="UniProtKB">
        <authorList>
            <consortium name="RefSeq"/>
        </authorList>
    </citation>
    <scope>IDENTIFICATION</scope>
    <source>
        <tissue evidence="12">Gonads</tissue>
    </source>
</reference>
<gene>
    <name evidence="12" type="primary">LOC106169064</name>
</gene>
<dbReference type="Gene3D" id="2.60.40.10">
    <property type="entry name" value="Immunoglobulins"/>
    <property type="match status" value="1"/>
</dbReference>
<dbReference type="GO" id="GO:0006893">
    <property type="term" value="P:Golgi to plasma membrane transport"/>
    <property type="evidence" value="ECO:0007669"/>
    <property type="project" value="UniProtKB-UniRule"/>
</dbReference>
<comment type="subunit">
    <text evidence="7">Component of the exocyst complex.</text>
</comment>
<feature type="region of interest" description="Disordered" evidence="8">
    <location>
        <begin position="1"/>
        <end position="21"/>
    </location>
</feature>
<feature type="domain" description="Exocyst complex component EXOC2/Sec5 N-terminal" evidence="10">
    <location>
        <begin position="129"/>
        <end position="919"/>
    </location>
</feature>
<dbReference type="Pfam" id="PF01833">
    <property type="entry name" value="TIG"/>
    <property type="match status" value="1"/>
</dbReference>
<dbReference type="InterPro" id="IPR013783">
    <property type="entry name" value="Ig-like_fold"/>
</dbReference>
<dbReference type="PANTHER" id="PTHR13043:SF1">
    <property type="entry name" value="EXOCYST COMPLEX COMPONENT 2"/>
    <property type="match status" value="1"/>
</dbReference>
<dbReference type="InterPro" id="IPR014756">
    <property type="entry name" value="Ig_E-set"/>
</dbReference>
<keyword evidence="5 7" id="KW-0268">Exocytosis</keyword>
<dbReference type="CDD" id="cd00603">
    <property type="entry name" value="IPT_PCSR"/>
    <property type="match status" value="1"/>
</dbReference>
<dbReference type="AlphaFoldDB" id="A0A1S3J035"/>
<protein>
    <recommendedName>
        <fullName evidence="3 7">Exocyst complex component 2</fullName>
    </recommendedName>
</protein>
<dbReference type="GO" id="GO:0006887">
    <property type="term" value="P:exocytosis"/>
    <property type="evidence" value="ECO:0007669"/>
    <property type="project" value="UniProtKB-KW"/>
</dbReference>
<evidence type="ECO:0000313" key="12">
    <source>
        <dbReference type="RefSeq" id="XP_013403812.1"/>
    </source>
</evidence>
<proteinExistence type="inferred from homology"/>
<evidence type="ECO:0000259" key="10">
    <source>
        <dbReference type="Pfam" id="PF15469"/>
    </source>
</evidence>
<dbReference type="FunFam" id="2.60.40.10:FF:000196">
    <property type="entry name" value="Exocyst complex component 2"/>
    <property type="match status" value="1"/>
</dbReference>
<dbReference type="FunCoup" id="A0A1S3J035">
    <property type="interactions" value="2065"/>
</dbReference>
<evidence type="ECO:0000256" key="1">
    <source>
        <dbReference type="ARBA" id="ARBA00002660"/>
    </source>
</evidence>
<dbReference type="InterPro" id="IPR039481">
    <property type="entry name" value="EXOC2/Sec5_N_dom"/>
</dbReference>
<sequence length="930" mass="105046">MSVEPPLVTGISPKEGPPGTRVTIRGENLGAEPKDLIGLKICGVDCYLSAEWKSPNKIIARTGPGKGKGDIVVTTKSAGTGTCTVGFRGYFVQTGPLQESAIWIDESQTLDRLGRGRASSPVVSRDFENPLGLSDEGNQGKYAEDILLEIFPEGSGDTKLENFDSAWFLLENHHGAGFDDLKAGLQYLKRNSGRQKEGPLAFVKTNLSTFMDCQETMRTMHEELIRDIQANDGSSITYQLENLLRDANKTADSLFQDVLGRKDRADSTRNALSVLQRFKFLFNLPCNMEKNIKKGDYDMVINDYGRVRSLFKDTDIAVFKKVYEEVERRVADFREMLHKKLLELPSTLDEQKKLVRYLVELESAGDPAWECLSNQQQWLLQLLTDCKTGHMDTGDKSFMLPQVETEAPPTPSQRIAVPGFSLTSGFKTGKNHSFSSTQSPEQAGWKFKTPQRVLFVEELTDILTESFPDFWKLGQAYFSGNLILRETERIQKIDTSKHVEFKKMASDVIQLFSNLMRAAFLPESLENIDPALRKTFGEWSESKHDTRGAWLPHCVRYIRSCVGALSNLDLPEECLNICQELAFDMRTHCMVTLLKQAIQDMKNLHQRESWNVDTDDVCGGITQLPLLFENIVNETIQHLHEVVMKLKPGETNLFDQRDVQIEATALCTQLVKEFSNCIEKLAFKGDTLKPKKQTQSSSVSAEEETQEEKVPAYDKRLLIMLSNCNHTIQRAIPRITENMDKHQYPETEKIAQEAISAFQEVDEKLFEAYVEEKSNPIIGALEQNMYAGRFNWDECLKPVGVRSYLKEALMGLIRVHAEVFAISPVLVTRILTRVIVAVSEEVARLILCVETFNLNGALQARLELITLQDAVALYATDESSEAVQEALDYLPELKSEDKRFLEDLINNFKTRMKFQLMCFKSDPVLRGPAA</sequence>
<keyword evidence="4 7" id="KW-0813">Transport</keyword>
<evidence type="ECO:0000259" key="9">
    <source>
        <dbReference type="Pfam" id="PF01833"/>
    </source>
</evidence>
<dbReference type="RefSeq" id="XP_013403812.1">
    <property type="nucleotide sequence ID" value="XM_013548358.1"/>
</dbReference>
<dbReference type="SUPFAM" id="SSF81296">
    <property type="entry name" value="E set domains"/>
    <property type="match status" value="1"/>
</dbReference>
<evidence type="ECO:0000256" key="4">
    <source>
        <dbReference type="ARBA" id="ARBA00022448"/>
    </source>
</evidence>
<keyword evidence="11" id="KW-1185">Reference proteome</keyword>
<evidence type="ECO:0000256" key="3">
    <source>
        <dbReference type="ARBA" id="ARBA00017526"/>
    </source>
</evidence>
<dbReference type="InterPro" id="IPR002909">
    <property type="entry name" value="IPT_dom"/>
</dbReference>
<dbReference type="Proteomes" id="UP000085678">
    <property type="component" value="Unplaced"/>
</dbReference>
<name>A0A1S3J035_LINAN</name>